<organism evidence="1 2">
    <name type="scientific">Candidatus Methylophosphatis roskildensis</name>
    <dbReference type="NCBI Taxonomy" id="2899263"/>
    <lineage>
        <taxon>Bacteria</taxon>
        <taxon>Pseudomonadati</taxon>
        <taxon>Pseudomonadota</taxon>
        <taxon>Betaproteobacteria</taxon>
        <taxon>Nitrosomonadales</taxon>
        <taxon>Sterolibacteriaceae</taxon>
        <taxon>Candidatus Methylophosphatis</taxon>
    </lineage>
</organism>
<dbReference type="Proteomes" id="UP000807785">
    <property type="component" value="Unassembled WGS sequence"/>
</dbReference>
<accession>A0A9D7E0N7</accession>
<sequence length="123" mass="13528">MVRNRKVDRSGNSLAAGIIAQGGDRRAPRSTSCFRIRGKRSRIDEGQFFCSAAGFQWQYKIRGSCDTFALTRHLLPDGEPAKQRAGLRLPRMVDGVPLCESRASNCVRVGADPSETLGKYRAA</sequence>
<comment type="caution">
    <text evidence="1">The sequence shown here is derived from an EMBL/GenBank/DDBJ whole genome shotgun (WGS) entry which is preliminary data.</text>
</comment>
<evidence type="ECO:0000313" key="2">
    <source>
        <dbReference type="Proteomes" id="UP000807785"/>
    </source>
</evidence>
<gene>
    <name evidence="1" type="ORF">IPH26_01595</name>
</gene>
<name>A0A9D7E0N7_9PROT</name>
<reference evidence="1" key="1">
    <citation type="submission" date="2020-10" db="EMBL/GenBank/DDBJ databases">
        <title>Connecting structure to function with the recovery of over 1000 high-quality activated sludge metagenome-assembled genomes encoding full-length rRNA genes using long-read sequencing.</title>
        <authorList>
            <person name="Singleton C.M."/>
            <person name="Petriglieri F."/>
            <person name="Kristensen J.M."/>
            <person name="Kirkegaard R.H."/>
            <person name="Michaelsen T.Y."/>
            <person name="Andersen M.H."/>
            <person name="Karst S.M."/>
            <person name="Dueholm M.S."/>
            <person name="Nielsen P.H."/>
            <person name="Albertsen M."/>
        </authorList>
    </citation>
    <scope>NUCLEOTIDE SEQUENCE</scope>
    <source>
        <strain evidence="1">Bjer_18-Q3-R1-45_BAT3C.347</strain>
    </source>
</reference>
<evidence type="ECO:0000313" key="1">
    <source>
        <dbReference type="EMBL" id="MBK6971691.1"/>
    </source>
</evidence>
<dbReference type="EMBL" id="JADJEV010000001">
    <property type="protein sequence ID" value="MBK6971691.1"/>
    <property type="molecule type" value="Genomic_DNA"/>
</dbReference>
<protein>
    <submittedName>
        <fullName evidence="1">Uncharacterized protein</fullName>
    </submittedName>
</protein>
<proteinExistence type="predicted"/>
<dbReference type="AlphaFoldDB" id="A0A9D7E0N7"/>